<comment type="caution">
    <text evidence="1">The sequence shown here is derived from an EMBL/GenBank/DDBJ whole genome shotgun (WGS) entry which is preliminary data.</text>
</comment>
<sequence length="93" mass="10643">MTEAEIEGVVSQAVRRRFPAADQEGVDIRVFDDFDGEQILRVTVHYKTRPAPRPEMVSIVHDIRDALIAMGEERFVLLTNDIMDERQTTPDTD</sequence>
<reference evidence="1 2" key="1">
    <citation type="submission" date="2023-07" db="EMBL/GenBank/DDBJ databases">
        <title>Genomic Encyclopedia of Type Strains, Phase IV (KMG-IV): sequencing the most valuable type-strain genomes for metagenomic binning, comparative biology and taxonomic classification.</title>
        <authorList>
            <person name="Goeker M."/>
        </authorList>
    </citation>
    <scope>NUCLEOTIDE SEQUENCE [LARGE SCALE GENOMIC DNA]</scope>
    <source>
        <strain evidence="1 2">DSM 19562</strain>
    </source>
</reference>
<accession>A0ABU0HGM6</accession>
<keyword evidence="2" id="KW-1185">Reference proteome</keyword>
<evidence type="ECO:0000313" key="1">
    <source>
        <dbReference type="EMBL" id="MDQ0441472.1"/>
    </source>
</evidence>
<dbReference type="RefSeq" id="WP_238250065.1">
    <property type="nucleotide sequence ID" value="NZ_BPQX01000037.1"/>
</dbReference>
<evidence type="ECO:0000313" key="2">
    <source>
        <dbReference type="Proteomes" id="UP001236369"/>
    </source>
</evidence>
<name>A0ABU0HGM6_9HYPH</name>
<organism evidence="1 2">
    <name type="scientific">Methylobacterium persicinum</name>
    <dbReference type="NCBI Taxonomy" id="374426"/>
    <lineage>
        <taxon>Bacteria</taxon>
        <taxon>Pseudomonadati</taxon>
        <taxon>Pseudomonadota</taxon>
        <taxon>Alphaproteobacteria</taxon>
        <taxon>Hyphomicrobiales</taxon>
        <taxon>Methylobacteriaceae</taxon>
        <taxon>Methylobacterium</taxon>
    </lineage>
</organism>
<gene>
    <name evidence="1" type="ORF">QO016_000955</name>
</gene>
<proteinExistence type="predicted"/>
<protein>
    <submittedName>
        <fullName evidence="1">Uncharacterized protein</fullName>
    </submittedName>
</protein>
<dbReference type="Proteomes" id="UP001236369">
    <property type="component" value="Unassembled WGS sequence"/>
</dbReference>
<dbReference type="EMBL" id="JAUSVV010000002">
    <property type="protein sequence ID" value="MDQ0441472.1"/>
    <property type="molecule type" value="Genomic_DNA"/>
</dbReference>